<sequence length="353" mass="39744">MPSTTPQPQLKKKASFRDRLKAWQKPAEHLQIVSDESKPRFVYEPKHAAADFSRLAVSPVSPTRPRFAPPMQPLREDGVPTFHRPSQPGQRNCDDDARPRQDEKPTRRLSRHSSRHHSYTVAEDPFQASNTAVHVPVNSRPVAWTPAVQSVEQRKQDQAPSQPLSDYELFIARAEAEDRERRERILRSISQRSAAYSADRVKPDPHRQFATVGSSSARRSDSSQQRNSGSGYVLGSGNGGEQKQQAGKGHGWRSSWTSSYATGGSSPERALEKEEARHVPPSQAQPQQRRTPESGPLQQPPVVYGVDEKFGQEREYQPQPPRPLRRQASLTKRIVDYIRPPKTAARPVETLVE</sequence>
<feature type="region of interest" description="Disordered" evidence="1">
    <location>
        <begin position="56"/>
        <end position="129"/>
    </location>
</feature>
<dbReference type="Proteomes" id="UP001303760">
    <property type="component" value="Unassembled WGS sequence"/>
</dbReference>
<organism evidence="2 3">
    <name type="scientific">Achaetomium macrosporum</name>
    <dbReference type="NCBI Taxonomy" id="79813"/>
    <lineage>
        <taxon>Eukaryota</taxon>
        <taxon>Fungi</taxon>
        <taxon>Dikarya</taxon>
        <taxon>Ascomycota</taxon>
        <taxon>Pezizomycotina</taxon>
        <taxon>Sordariomycetes</taxon>
        <taxon>Sordariomycetidae</taxon>
        <taxon>Sordariales</taxon>
        <taxon>Chaetomiaceae</taxon>
        <taxon>Achaetomium</taxon>
    </lineage>
</organism>
<feature type="compositionally biased region" description="Basic and acidic residues" evidence="1">
    <location>
        <begin position="269"/>
        <end position="278"/>
    </location>
</feature>
<evidence type="ECO:0000256" key="1">
    <source>
        <dbReference type="SAM" id="MobiDB-lite"/>
    </source>
</evidence>
<evidence type="ECO:0000313" key="2">
    <source>
        <dbReference type="EMBL" id="KAK4238739.1"/>
    </source>
</evidence>
<reference evidence="2" key="1">
    <citation type="journal article" date="2023" name="Mol. Phylogenet. Evol.">
        <title>Genome-scale phylogeny and comparative genomics of the fungal order Sordariales.</title>
        <authorList>
            <person name="Hensen N."/>
            <person name="Bonometti L."/>
            <person name="Westerberg I."/>
            <person name="Brannstrom I.O."/>
            <person name="Guillou S."/>
            <person name="Cros-Aarteil S."/>
            <person name="Calhoun S."/>
            <person name="Haridas S."/>
            <person name="Kuo A."/>
            <person name="Mondo S."/>
            <person name="Pangilinan J."/>
            <person name="Riley R."/>
            <person name="LaButti K."/>
            <person name="Andreopoulos B."/>
            <person name="Lipzen A."/>
            <person name="Chen C."/>
            <person name="Yan M."/>
            <person name="Daum C."/>
            <person name="Ng V."/>
            <person name="Clum A."/>
            <person name="Steindorff A."/>
            <person name="Ohm R.A."/>
            <person name="Martin F."/>
            <person name="Silar P."/>
            <person name="Natvig D.O."/>
            <person name="Lalanne C."/>
            <person name="Gautier V."/>
            <person name="Ament-Velasquez S.L."/>
            <person name="Kruys A."/>
            <person name="Hutchinson M.I."/>
            <person name="Powell A.J."/>
            <person name="Barry K."/>
            <person name="Miller A.N."/>
            <person name="Grigoriev I.V."/>
            <person name="Debuchy R."/>
            <person name="Gladieux P."/>
            <person name="Hiltunen Thoren M."/>
            <person name="Johannesson H."/>
        </authorList>
    </citation>
    <scope>NUCLEOTIDE SEQUENCE</scope>
    <source>
        <strain evidence="2">CBS 532.94</strain>
    </source>
</reference>
<feature type="region of interest" description="Disordered" evidence="1">
    <location>
        <begin position="148"/>
        <end position="167"/>
    </location>
</feature>
<evidence type="ECO:0000313" key="3">
    <source>
        <dbReference type="Proteomes" id="UP001303760"/>
    </source>
</evidence>
<feature type="compositionally biased region" description="Basic and acidic residues" evidence="1">
    <location>
        <begin position="92"/>
        <end position="106"/>
    </location>
</feature>
<keyword evidence="3" id="KW-1185">Reference proteome</keyword>
<comment type="caution">
    <text evidence="2">The sequence shown here is derived from an EMBL/GenBank/DDBJ whole genome shotgun (WGS) entry which is preliminary data.</text>
</comment>
<dbReference type="EMBL" id="MU860084">
    <property type="protein sequence ID" value="KAK4238739.1"/>
    <property type="molecule type" value="Genomic_DNA"/>
</dbReference>
<feature type="compositionally biased region" description="Polar residues" evidence="1">
    <location>
        <begin position="254"/>
        <end position="265"/>
    </location>
</feature>
<feature type="compositionally biased region" description="Low complexity" evidence="1">
    <location>
        <begin position="213"/>
        <end position="231"/>
    </location>
</feature>
<feature type="region of interest" description="Disordered" evidence="1">
    <location>
        <begin position="188"/>
        <end position="331"/>
    </location>
</feature>
<reference evidence="2" key="2">
    <citation type="submission" date="2023-05" db="EMBL/GenBank/DDBJ databases">
        <authorList>
            <consortium name="Lawrence Berkeley National Laboratory"/>
            <person name="Steindorff A."/>
            <person name="Hensen N."/>
            <person name="Bonometti L."/>
            <person name="Westerberg I."/>
            <person name="Brannstrom I.O."/>
            <person name="Guillou S."/>
            <person name="Cros-Aarteil S."/>
            <person name="Calhoun S."/>
            <person name="Haridas S."/>
            <person name="Kuo A."/>
            <person name="Mondo S."/>
            <person name="Pangilinan J."/>
            <person name="Riley R."/>
            <person name="Labutti K."/>
            <person name="Andreopoulos B."/>
            <person name="Lipzen A."/>
            <person name="Chen C."/>
            <person name="Yanf M."/>
            <person name="Daum C."/>
            <person name="Ng V."/>
            <person name="Clum A."/>
            <person name="Ohm R."/>
            <person name="Martin F."/>
            <person name="Silar P."/>
            <person name="Natvig D."/>
            <person name="Lalanne C."/>
            <person name="Gautier V."/>
            <person name="Ament-Velasquez S.L."/>
            <person name="Kruys A."/>
            <person name="Hutchinson M.I."/>
            <person name="Powell A.J."/>
            <person name="Barry K."/>
            <person name="Miller A.N."/>
            <person name="Grigoriev I.V."/>
            <person name="Debuchy R."/>
            <person name="Gladieux P."/>
            <person name="Thoren M.H."/>
            <person name="Johannesson H."/>
        </authorList>
    </citation>
    <scope>NUCLEOTIDE SEQUENCE</scope>
    <source>
        <strain evidence="2">CBS 532.94</strain>
    </source>
</reference>
<protein>
    <submittedName>
        <fullName evidence="2">Uncharacterized protein</fullName>
    </submittedName>
</protein>
<proteinExistence type="predicted"/>
<feature type="compositionally biased region" description="Basic residues" evidence="1">
    <location>
        <begin position="107"/>
        <end position="118"/>
    </location>
</feature>
<dbReference type="AlphaFoldDB" id="A0AAN7CB24"/>
<accession>A0AAN7CB24</accession>
<gene>
    <name evidence="2" type="ORF">C8A03DRAFT_33199</name>
</gene>
<feature type="compositionally biased region" description="Basic and acidic residues" evidence="1">
    <location>
        <begin position="306"/>
        <end position="316"/>
    </location>
</feature>
<name>A0AAN7CB24_9PEZI</name>